<dbReference type="Proteomes" id="UP001163283">
    <property type="component" value="Chromosome"/>
</dbReference>
<name>A0AAQ2Q6Q2_MORBO</name>
<dbReference type="AlphaFoldDB" id="A0AAQ2Q6Q2"/>
<proteinExistence type="predicted"/>
<evidence type="ECO:0000313" key="2">
    <source>
        <dbReference type="EMBL" id="UZA52909.1"/>
    </source>
</evidence>
<evidence type="ECO:0000313" key="3">
    <source>
        <dbReference type="Proteomes" id="UP001163283"/>
    </source>
</evidence>
<gene>
    <name evidence="1" type="ORF">LP092_06935</name>
    <name evidence="2" type="ORF">LP129_07245</name>
</gene>
<dbReference type="GeneID" id="77188667"/>
<keyword evidence="4" id="KW-1185">Reference proteome</keyword>
<dbReference type="EMBL" id="CP087781">
    <property type="protein sequence ID" value="UZA52909.1"/>
    <property type="molecule type" value="Genomic_DNA"/>
</dbReference>
<evidence type="ECO:0000313" key="1">
    <source>
        <dbReference type="EMBL" id="UZA04456.1"/>
    </source>
</evidence>
<dbReference type="EMBL" id="CP087830">
    <property type="protein sequence ID" value="UZA04456.1"/>
    <property type="molecule type" value="Genomic_DNA"/>
</dbReference>
<organism evidence="2 3">
    <name type="scientific">Moraxella bovis</name>
    <dbReference type="NCBI Taxonomy" id="476"/>
    <lineage>
        <taxon>Bacteria</taxon>
        <taxon>Pseudomonadati</taxon>
        <taxon>Pseudomonadota</taxon>
        <taxon>Gammaproteobacteria</taxon>
        <taxon>Moraxellales</taxon>
        <taxon>Moraxellaceae</taxon>
        <taxon>Moraxella</taxon>
    </lineage>
</organism>
<sequence>MPLSMVGLSVHASESVRYPFSKPNSSVQFGVVNHGRKTGISADRTTDDTHAIIGVGKSLAHGYVYGTASYANENHHNTDLSAYGASVGGVYLSERANIDANVIVHRGDNKHLGSSTIHQTHTSETTAGNIKTITTTHTTTTTTRTFDGDVRGYANVGATFDVGQHGEIRTGLRHEFGMDSDTHANVRYQHYYDSDRSMAYVYADTDSRYETGIQHSITGMPISVNAHLFHHRQDGKSDNGGGIGLTYHFGGGSSLRGKRGTDSLARMNAHVRQVISTASPHSVKEVDRLGTVVANIKTETSSSEQQEILDTLTAFKQPTIVVENGNTIRVTDHGIIDMDGVENVEYVLTTVGGTQVKSKNGVFSGLIDGEYTITTTAEAKNGNTGEYTPAINPNEAKATIKTAPVTPIMTPDEFNNIISKLPTSLRD</sequence>
<dbReference type="Proteomes" id="UP001163632">
    <property type="component" value="Chromosome"/>
</dbReference>
<protein>
    <submittedName>
        <fullName evidence="2">Uncharacterized protein</fullName>
    </submittedName>
</protein>
<dbReference type="RefSeq" id="WP_162860382.1">
    <property type="nucleotide sequence ID" value="NZ_CP030241.1"/>
</dbReference>
<accession>A0AAQ2Q6Q2</accession>
<reference evidence="2 3" key="1">
    <citation type="journal article" date="2022" name="BMC Microbiol.">
        <title>Whole genome sequencing of Moraxella bovis strains from North America reveals two genotypes with different genetic determinants.</title>
        <authorList>
            <person name="Wynn E.L."/>
            <person name="Hille M.M."/>
            <person name="Loy J.D."/>
            <person name="Schuller G."/>
            <person name="Kuhn K.L."/>
            <person name="Dickey A.M."/>
            <person name="Bono J.L."/>
            <person name="Clawson M.L."/>
        </authorList>
    </citation>
    <scope>NUCLEOTIDE SEQUENCE [LARGE SCALE GENOMIC DNA]</scope>
    <source>
        <strain evidence="1">SAM102599</strain>
        <strain evidence="2 3">SAM57978</strain>
    </source>
</reference>
<evidence type="ECO:0000313" key="4">
    <source>
        <dbReference type="Proteomes" id="UP001163632"/>
    </source>
</evidence>